<dbReference type="AlphaFoldDB" id="A0A5P8P3K5"/>
<feature type="region of interest" description="Disordered" evidence="1">
    <location>
        <begin position="94"/>
        <end position="119"/>
    </location>
</feature>
<gene>
    <name evidence="2" type="ORF">FJR48_11565</name>
</gene>
<dbReference type="OrthoDB" id="5373086at2"/>
<organism evidence="2 3">
    <name type="scientific">Sulfurimonas lithotrophica</name>
    <dbReference type="NCBI Taxonomy" id="2590022"/>
    <lineage>
        <taxon>Bacteria</taxon>
        <taxon>Pseudomonadati</taxon>
        <taxon>Campylobacterota</taxon>
        <taxon>Epsilonproteobacteria</taxon>
        <taxon>Campylobacterales</taxon>
        <taxon>Sulfurimonadaceae</taxon>
        <taxon>Sulfurimonas</taxon>
    </lineage>
</organism>
<protein>
    <recommendedName>
        <fullName evidence="4">Lipoprotein</fullName>
    </recommendedName>
</protein>
<dbReference type="RefSeq" id="WP_152308276.1">
    <property type="nucleotide sequence ID" value="NZ_CP043617.1"/>
</dbReference>
<name>A0A5P8P3K5_9BACT</name>
<keyword evidence="3" id="KW-1185">Reference proteome</keyword>
<proteinExistence type="predicted"/>
<dbReference type="KEGG" id="sulg:FJR48_11565"/>
<dbReference type="EMBL" id="CP043617">
    <property type="protein sequence ID" value="QFR50328.1"/>
    <property type="molecule type" value="Genomic_DNA"/>
</dbReference>
<evidence type="ECO:0008006" key="4">
    <source>
        <dbReference type="Google" id="ProtNLM"/>
    </source>
</evidence>
<feature type="compositionally biased region" description="Polar residues" evidence="1">
    <location>
        <begin position="96"/>
        <end position="109"/>
    </location>
</feature>
<evidence type="ECO:0000313" key="3">
    <source>
        <dbReference type="Proteomes" id="UP000326944"/>
    </source>
</evidence>
<dbReference type="Proteomes" id="UP000326944">
    <property type="component" value="Chromosome"/>
</dbReference>
<evidence type="ECO:0000313" key="2">
    <source>
        <dbReference type="EMBL" id="QFR50328.1"/>
    </source>
</evidence>
<sequence>MRYSFVIVLVSLLFLFGGCEKKEAKKESPAGMKCGAGKCGANMFEGNSALDKKKKNILSQMREDDSRKSCVIAAKTTKELYNCVREREGKKLTTKCGDTNAQPTMQSDSAMKCAPGKCG</sequence>
<evidence type="ECO:0000256" key="1">
    <source>
        <dbReference type="SAM" id="MobiDB-lite"/>
    </source>
</evidence>
<accession>A0A5P8P3K5</accession>
<dbReference type="PROSITE" id="PS51257">
    <property type="entry name" value="PROKAR_LIPOPROTEIN"/>
    <property type="match status" value="1"/>
</dbReference>
<reference evidence="2 3" key="1">
    <citation type="submission" date="2019-09" db="EMBL/GenBank/DDBJ databases">
        <title>Sulfurimonas gotlandica sp. nov., a chemoautotrophic and psychrotolerant epsilonproteobacterium isolated from a pelagic redoxcline, and an emended description of the genus Sulfurimonas.</title>
        <authorList>
            <person name="Wang S."/>
            <person name="Jiang L."/>
            <person name="Shao S."/>
        </authorList>
    </citation>
    <scope>NUCLEOTIDE SEQUENCE [LARGE SCALE GENOMIC DNA]</scope>
    <source>
        <strain evidence="2 3">GYSZ_1</strain>
    </source>
</reference>